<dbReference type="InterPro" id="IPR050824">
    <property type="entry name" value="Thiol_disulfide_DsbA"/>
</dbReference>
<dbReference type="NCBIfam" id="TIGR01409">
    <property type="entry name" value="TAT_signal_seq"/>
    <property type="match status" value="1"/>
</dbReference>
<name>A0ABM7YGK7_9BURK</name>
<dbReference type="InterPro" id="IPR017937">
    <property type="entry name" value="Thioredoxin_CS"/>
</dbReference>
<keyword evidence="4 7" id="KW-0574">Periplasm</keyword>
<evidence type="ECO:0000256" key="3">
    <source>
        <dbReference type="ARBA" id="ARBA00022729"/>
    </source>
</evidence>
<sequence>MDRRDFIGQAGAVALLGSVGTLSGAARAQASFQEGKHYVRLAQPVSVSAPAGKVEVLEFFSYGCPHCSAFEPVLEAWVKKLPADVAFRRVPVNFLASAEVLQRMYFSLEALGQVEALQRKVFAEVQALRGRVGGAEVAADLVAKHGVDRAKFLELYGSFGVQTKVVQAKQLVERYKIDGVPALGIHGRFYTSPSLAGGDNVPETESQARALALTDQLIARVRKG</sequence>
<gene>
    <name evidence="9" type="primary">dsbA</name>
    <name evidence="9" type="ORF">CATMQ487_03020</name>
</gene>
<dbReference type="Gene3D" id="3.40.30.10">
    <property type="entry name" value="Glutaredoxin"/>
    <property type="match status" value="2"/>
</dbReference>
<evidence type="ECO:0000313" key="9">
    <source>
        <dbReference type="EMBL" id="BDI03332.1"/>
    </source>
</evidence>
<reference evidence="9" key="1">
    <citation type="submission" date="2022-04" db="EMBL/GenBank/DDBJ databases">
        <title>Whole genome sequence of Sphaerotilus sp. FB-5.</title>
        <authorList>
            <person name="Takeda M."/>
            <person name="Narihara S."/>
            <person name="Akimoto M."/>
            <person name="Akimoto R."/>
            <person name="Nishiyashiki S."/>
            <person name="Murakami T."/>
        </authorList>
    </citation>
    <scope>NUCLEOTIDE SEQUENCE</scope>
    <source>
        <strain evidence="9">FB-5</strain>
    </source>
</reference>
<dbReference type="PANTHER" id="PTHR35891:SF3">
    <property type="entry name" value="THIOL:DISULFIDE INTERCHANGE PROTEIN DSBL"/>
    <property type="match status" value="1"/>
</dbReference>
<dbReference type="RefSeq" id="WP_251971625.1">
    <property type="nucleotide sequence ID" value="NZ_AP025730.1"/>
</dbReference>
<dbReference type="PIRSF" id="PIRSF001488">
    <property type="entry name" value="Tdi_protein"/>
    <property type="match status" value="1"/>
</dbReference>
<keyword evidence="3" id="KW-0732">Signal</keyword>
<dbReference type="PROSITE" id="PS00194">
    <property type="entry name" value="THIOREDOXIN_1"/>
    <property type="match status" value="1"/>
</dbReference>
<dbReference type="InterPro" id="IPR013766">
    <property type="entry name" value="Thioredoxin_domain"/>
</dbReference>
<keyword evidence="10" id="KW-1185">Reference proteome</keyword>
<dbReference type="InterPro" id="IPR036249">
    <property type="entry name" value="Thioredoxin-like_sf"/>
</dbReference>
<evidence type="ECO:0000256" key="7">
    <source>
        <dbReference type="PIRNR" id="PIRNR001488"/>
    </source>
</evidence>
<dbReference type="InterPro" id="IPR023205">
    <property type="entry name" value="DsbA/DsbL"/>
</dbReference>
<organism evidence="9 10">
    <name type="scientific">Sphaerotilus microaerophilus</name>
    <dbReference type="NCBI Taxonomy" id="2914710"/>
    <lineage>
        <taxon>Bacteria</taxon>
        <taxon>Pseudomonadati</taxon>
        <taxon>Pseudomonadota</taxon>
        <taxon>Betaproteobacteria</taxon>
        <taxon>Burkholderiales</taxon>
        <taxon>Sphaerotilaceae</taxon>
        <taxon>Sphaerotilus</taxon>
    </lineage>
</organism>
<feature type="domain" description="Thioredoxin" evidence="8">
    <location>
        <begin position="17"/>
        <end position="173"/>
    </location>
</feature>
<proteinExistence type="inferred from homology"/>
<protein>
    <recommendedName>
        <fullName evidence="7">Thiol:disulfide interchange protein</fullName>
    </recommendedName>
</protein>
<evidence type="ECO:0000256" key="5">
    <source>
        <dbReference type="ARBA" id="ARBA00023157"/>
    </source>
</evidence>
<dbReference type="InterPro" id="IPR019546">
    <property type="entry name" value="TAT_signal_bac_arc"/>
</dbReference>
<dbReference type="PROSITE" id="PS51318">
    <property type="entry name" value="TAT"/>
    <property type="match status" value="1"/>
</dbReference>
<dbReference type="SUPFAM" id="SSF52833">
    <property type="entry name" value="Thioredoxin-like"/>
    <property type="match status" value="1"/>
</dbReference>
<dbReference type="Pfam" id="PF01323">
    <property type="entry name" value="DSBA"/>
    <property type="match status" value="1"/>
</dbReference>
<accession>A0ABM7YGK7</accession>
<evidence type="ECO:0000256" key="6">
    <source>
        <dbReference type="ARBA" id="ARBA00023284"/>
    </source>
</evidence>
<dbReference type="PROSITE" id="PS51352">
    <property type="entry name" value="THIOREDOXIN_2"/>
    <property type="match status" value="1"/>
</dbReference>
<evidence type="ECO:0000256" key="2">
    <source>
        <dbReference type="ARBA" id="ARBA00005791"/>
    </source>
</evidence>
<comment type="similarity">
    <text evidence="2">Belongs to the thioredoxin family. DsbA subfamily.</text>
</comment>
<comment type="subcellular location">
    <subcellularLocation>
        <location evidence="1 7">Periplasm</location>
    </subcellularLocation>
</comment>
<evidence type="ECO:0000259" key="8">
    <source>
        <dbReference type="PROSITE" id="PS51352"/>
    </source>
</evidence>
<evidence type="ECO:0000256" key="1">
    <source>
        <dbReference type="ARBA" id="ARBA00004418"/>
    </source>
</evidence>
<dbReference type="InterPro" id="IPR001853">
    <property type="entry name" value="DSBA-like_thioredoxin_dom"/>
</dbReference>
<evidence type="ECO:0000313" key="10">
    <source>
        <dbReference type="Proteomes" id="UP001057498"/>
    </source>
</evidence>
<dbReference type="PANTHER" id="PTHR35891">
    <property type="entry name" value="THIOL:DISULFIDE INTERCHANGE PROTEIN DSBA"/>
    <property type="match status" value="1"/>
</dbReference>
<keyword evidence="5 7" id="KW-1015">Disulfide bond</keyword>
<dbReference type="EMBL" id="AP025730">
    <property type="protein sequence ID" value="BDI03332.1"/>
    <property type="molecule type" value="Genomic_DNA"/>
</dbReference>
<keyword evidence="6" id="KW-0676">Redox-active center</keyword>
<evidence type="ECO:0000256" key="4">
    <source>
        <dbReference type="ARBA" id="ARBA00022764"/>
    </source>
</evidence>
<dbReference type="CDD" id="cd03019">
    <property type="entry name" value="DsbA_DsbA"/>
    <property type="match status" value="1"/>
</dbReference>
<dbReference type="InterPro" id="IPR006311">
    <property type="entry name" value="TAT_signal"/>
</dbReference>
<dbReference type="Proteomes" id="UP001057498">
    <property type="component" value="Chromosome"/>
</dbReference>